<dbReference type="Proteomes" id="UP000036700">
    <property type="component" value="Chromosome"/>
</dbReference>
<dbReference type="AlphaFoldDB" id="A0A0G3ER09"/>
<evidence type="ECO:0000313" key="1">
    <source>
        <dbReference type="EMBL" id="AKJ68439.1"/>
    </source>
</evidence>
<accession>A0A0G3ER09</accession>
<name>A0A0G3ER09_9BURK</name>
<proteinExistence type="predicted"/>
<dbReference type="PATRIC" id="fig|445709.3.peg.2063"/>
<keyword evidence="2" id="KW-1185">Reference proteome</keyword>
<evidence type="ECO:0000313" key="2">
    <source>
        <dbReference type="Proteomes" id="UP000036700"/>
    </source>
</evidence>
<protein>
    <submittedName>
        <fullName evidence="1">Uncharacterized protein</fullName>
    </submittedName>
</protein>
<organism evidence="1 2">
    <name type="scientific">Pandoraea thiooxydans</name>
    <dbReference type="NCBI Taxonomy" id="445709"/>
    <lineage>
        <taxon>Bacteria</taxon>
        <taxon>Pseudomonadati</taxon>
        <taxon>Pseudomonadota</taxon>
        <taxon>Betaproteobacteria</taxon>
        <taxon>Burkholderiales</taxon>
        <taxon>Burkholderiaceae</taxon>
        <taxon>Pandoraea</taxon>
    </lineage>
</organism>
<gene>
    <name evidence="1" type="ORF">ABW99_09640</name>
</gene>
<reference evidence="2" key="1">
    <citation type="submission" date="2015-06" db="EMBL/GenBank/DDBJ databases">
        <authorList>
            <person name="Lim Y.L."/>
            <person name="Ee R."/>
            <person name="Yong D."/>
            <person name="How K.Y."/>
            <person name="Yin W.F."/>
            <person name="Chan K.G."/>
        </authorList>
    </citation>
    <scope>NUCLEOTIDE SEQUENCE [LARGE SCALE GENOMIC DNA]</scope>
    <source>
        <strain evidence="2">DSM 25325</strain>
    </source>
</reference>
<dbReference type="KEGG" id="ptx:ABW99_09640"/>
<sequence>MFVGQKLVLQLLELGSSEKAIQWLDKVLHTSEADGQMITLIRGAPVTTSVDLTSRLRLVPLSDLPDSPQKRRMTSFDFSQRPSVAGMLDWEPPSSALVISYPKHPFLVGQEDPVAGDYIADSDLVSDAILALTIVGPRIVIHAVNWFSFDDPDLEAARLGVSLSSRNVEVIPNRRLEAFPPLDAAMAQQAVEAFISLKGSAKEKVRIALSRLRLALSRHSTGDKALEVAIAFETLLEDGGNAEMTHKIKVRTARLIGGSPAERERNAAIVGKTYEVRSAVVHKGHVDPSMSLRLRQGEAKVSAESVVALAMEVCAKLIWTILRRQNIPVWTSFDVAEHTGGE</sequence>
<dbReference type="EMBL" id="CP011568">
    <property type="protein sequence ID" value="AKJ68439.1"/>
    <property type="molecule type" value="Genomic_DNA"/>
</dbReference>